<dbReference type="AlphaFoldDB" id="A0A642UHQ1"/>
<dbReference type="OrthoDB" id="94039at2759"/>
<comment type="caution">
    <text evidence="2">The sequence shown here is derived from an EMBL/GenBank/DDBJ whole genome shotgun (WGS) entry which is preliminary data.</text>
</comment>
<evidence type="ECO:0000313" key="3">
    <source>
        <dbReference type="Proteomes" id="UP000449547"/>
    </source>
</evidence>
<dbReference type="InterPro" id="IPR050266">
    <property type="entry name" value="AB_hydrolase_sf"/>
</dbReference>
<feature type="domain" description="AB hydrolase-1" evidence="1">
    <location>
        <begin position="61"/>
        <end position="323"/>
    </location>
</feature>
<dbReference type="EMBL" id="SWFT01000124">
    <property type="protein sequence ID" value="KAA8899295.1"/>
    <property type="molecule type" value="Genomic_DNA"/>
</dbReference>
<evidence type="ECO:0000313" key="2">
    <source>
        <dbReference type="EMBL" id="KAA8899295.1"/>
    </source>
</evidence>
<dbReference type="Proteomes" id="UP000449547">
    <property type="component" value="Unassembled WGS sequence"/>
</dbReference>
<dbReference type="Pfam" id="PF12697">
    <property type="entry name" value="Abhydrolase_6"/>
    <property type="match status" value="1"/>
</dbReference>
<dbReference type="RefSeq" id="XP_034010809.1">
    <property type="nucleotide sequence ID" value="XM_034157177.1"/>
</dbReference>
<dbReference type="InterPro" id="IPR000073">
    <property type="entry name" value="AB_hydrolase_1"/>
</dbReference>
<dbReference type="PANTHER" id="PTHR43798:SF33">
    <property type="entry name" value="HYDROLASE, PUTATIVE (AFU_ORTHOLOGUE AFUA_2G14860)-RELATED"/>
    <property type="match status" value="1"/>
</dbReference>
<dbReference type="VEuPathDB" id="FungiDB:DIURU_004317"/>
<evidence type="ECO:0000259" key="1">
    <source>
        <dbReference type="Pfam" id="PF12697"/>
    </source>
</evidence>
<name>A0A642UHQ1_DIURU</name>
<dbReference type="GeneID" id="54782968"/>
<protein>
    <recommendedName>
        <fullName evidence="1">AB hydrolase-1 domain-containing protein</fullName>
    </recommendedName>
</protein>
<dbReference type="GO" id="GO:0016020">
    <property type="term" value="C:membrane"/>
    <property type="evidence" value="ECO:0007669"/>
    <property type="project" value="TreeGrafter"/>
</dbReference>
<dbReference type="SUPFAM" id="SSF53474">
    <property type="entry name" value="alpha/beta-Hydrolases"/>
    <property type="match status" value="1"/>
</dbReference>
<dbReference type="Gene3D" id="3.40.50.1820">
    <property type="entry name" value="alpha/beta hydrolase"/>
    <property type="match status" value="1"/>
</dbReference>
<reference evidence="2 3" key="1">
    <citation type="submission" date="2019-07" db="EMBL/GenBank/DDBJ databases">
        <title>Genome assembly of two rare yeast pathogens: Diutina rugosa and Trichomonascus ciferrii.</title>
        <authorList>
            <person name="Mixao V."/>
            <person name="Saus E."/>
            <person name="Hansen A."/>
            <person name="Lass-Flor C."/>
            <person name="Gabaldon T."/>
        </authorList>
    </citation>
    <scope>NUCLEOTIDE SEQUENCE [LARGE SCALE GENOMIC DNA]</scope>
    <source>
        <strain evidence="2 3">CBS 613</strain>
    </source>
</reference>
<dbReference type="InterPro" id="IPR029058">
    <property type="entry name" value="AB_hydrolase_fold"/>
</dbReference>
<dbReference type="PANTHER" id="PTHR43798">
    <property type="entry name" value="MONOACYLGLYCEROL LIPASE"/>
    <property type="match status" value="1"/>
</dbReference>
<organism evidence="2 3">
    <name type="scientific">Diutina rugosa</name>
    <name type="common">Yeast</name>
    <name type="synonym">Candida rugosa</name>
    <dbReference type="NCBI Taxonomy" id="5481"/>
    <lineage>
        <taxon>Eukaryota</taxon>
        <taxon>Fungi</taxon>
        <taxon>Dikarya</taxon>
        <taxon>Ascomycota</taxon>
        <taxon>Saccharomycotina</taxon>
        <taxon>Pichiomycetes</taxon>
        <taxon>Debaryomycetaceae</taxon>
        <taxon>Diutina</taxon>
    </lineage>
</organism>
<proteinExistence type="predicted"/>
<keyword evidence="3" id="KW-1185">Reference proteome</keyword>
<gene>
    <name evidence="2" type="ORF">DIURU_004317</name>
</gene>
<accession>A0A642UHQ1</accession>
<sequence length="345" mass="39569">MPLKLIPESSPLYTYTTETTAGYDQRKRGSVYASQDVEVAYRKYVRREPVKGTPLNLLFNHGNGMNKAAWHRMIDSLFHTVPQLQCAVATDLINHGDSVEANQDKLGYDYWWSDSAHDCNLVAKAQPEFSAGVNVVVGHSMGGCIALMQCEFEPQLWQACIVVNPTAYIDDEFEDLMAVAIPMWERRPYFKTSYDTKGKDWWQTAWDFYRKKSFFRLFPDEELNNVLYDEFNGRYQLGESYDEVRPKATAKIQSQIYWQFPRCAREAMAGYKNIKTPVYIIWGDRDTTPEDRSLELRKMLPSLVEVVEVPDGKHLMVQEIPEVVGGHLLSAITKAYKGANTTSKL</sequence>